<name>A0A0B9GS10_9GAMM</name>
<dbReference type="RefSeq" id="WP_039467520.1">
    <property type="nucleotide sequence ID" value="NZ_JWLZ01000198.1"/>
</dbReference>
<reference evidence="2 3" key="1">
    <citation type="submission" date="2014-12" db="EMBL/GenBank/DDBJ databases">
        <title>Genome sequencing of Photobacterium gaetbulicola AD005a.</title>
        <authorList>
            <person name="Adrian T.G.S."/>
            <person name="Chan K.G."/>
        </authorList>
    </citation>
    <scope>NUCLEOTIDE SEQUENCE [LARGE SCALE GENOMIC DNA]</scope>
    <source>
        <strain evidence="2 3">AD005a</strain>
    </source>
</reference>
<keyword evidence="1" id="KW-0472">Membrane</keyword>
<dbReference type="EMBL" id="JWLZ01000198">
    <property type="protein sequence ID" value="KHT61576.1"/>
    <property type="molecule type" value="Genomic_DNA"/>
</dbReference>
<feature type="transmembrane region" description="Helical" evidence="1">
    <location>
        <begin position="392"/>
        <end position="410"/>
    </location>
</feature>
<organism evidence="2 3">
    <name type="scientific">Photobacterium gaetbulicola</name>
    <dbReference type="NCBI Taxonomy" id="1295392"/>
    <lineage>
        <taxon>Bacteria</taxon>
        <taxon>Pseudomonadati</taxon>
        <taxon>Pseudomonadota</taxon>
        <taxon>Gammaproteobacteria</taxon>
        <taxon>Vibrionales</taxon>
        <taxon>Vibrionaceae</taxon>
        <taxon>Photobacterium</taxon>
    </lineage>
</organism>
<evidence type="ECO:0000313" key="3">
    <source>
        <dbReference type="Proteomes" id="UP000031278"/>
    </source>
</evidence>
<feature type="transmembrane region" description="Helical" evidence="1">
    <location>
        <begin position="239"/>
        <end position="261"/>
    </location>
</feature>
<feature type="transmembrane region" description="Helical" evidence="1">
    <location>
        <begin position="166"/>
        <end position="184"/>
    </location>
</feature>
<evidence type="ECO:0000256" key="1">
    <source>
        <dbReference type="SAM" id="Phobius"/>
    </source>
</evidence>
<dbReference type="AlphaFoldDB" id="A0A0B9GS10"/>
<proteinExistence type="predicted"/>
<feature type="transmembrane region" description="Helical" evidence="1">
    <location>
        <begin position="340"/>
        <end position="364"/>
    </location>
</feature>
<feature type="transmembrane region" description="Helical" evidence="1">
    <location>
        <begin position="64"/>
        <end position="87"/>
    </location>
</feature>
<feature type="transmembrane region" description="Helical" evidence="1">
    <location>
        <begin position="30"/>
        <end position="52"/>
    </location>
</feature>
<comment type="caution">
    <text evidence="2">The sequence shown here is derived from an EMBL/GenBank/DDBJ whole genome shotgun (WGS) entry which is preliminary data.</text>
</comment>
<gene>
    <name evidence="2" type="ORF">RJ45_21930</name>
</gene>
<accession>A0A0B9GS10</accession>
<dbReference type="Proteomes" id="UP000031278">
    <property type="component" value="Unassembled WGS sequence"/>
</dbReference>
<keyword evidence="1" id="KW-1133">Transmembrane helix</keyword>
<protein>
    <submittedName>
        <fullName evidence="2">Uncharacterized protein</fullName>
    </submittedName>
</protein>
<evidence type="ECO:0000313" key="2">
    <source>
        <dbReference type="EMBL" id="KHT61576.1"/>
    </source>
</evidence>
<feature type="transmembrane region" description="Helical" evidence="1">
    <location>
        <begin position="7"/>
        <end position="24"/>
    </location>
</feature>
<sequence>MLKLRNIHLIFVIVTVIFCLKVYQSTPIEPYFVILQMVVLLALFLWLSYFLYCSIYLNKNIDLAVKYFAILMIVIPIISSISANIYFGQPIILGVLSERGWLTICGSIYVFYCITKNKISVTELENTFVKISIVSLFFYILIYVFIDPNAISGDNSFGQYTEARGVRFFFQEFFIIFGTLYFFIKSYRNRAWSAVLLLFAFLFYIVFFNGGRTYILNMLVTIFFFVTFNLSLKIFAVSVVFIIPLMAFTTVSILLFGSDFLSDKFNLFLDMFKVVFTFEQGNDISSNIRLINLESIQRFIEQNFNAIYFGVGNISNHFLDGWESFFGYFYPSDIGFVGGAFLYGIFGIVCIWLIPSFVSFLYLYKTRKVNDIFIDSVRYTLIFHLLTPQQHIAYFTIFKLLLPLFILIGYSKLYYERLNKTV</sequence>
<feature type="transmembrane region" description="Helical" evidence="1">
    <location>
        <begin position="191"/>
        <end position="208"/>
    </location>
</feature>
<keyword evidence="1" id="KW-0812">Transmembrane</keyword>
<feature type="transmembrane region" description="Helical" evidence="1">
    <location>
        <begin position="99"/>
        <end position="115"/>
    </location>
</feature>
<feature type="transmembrane region" description="Helical" evidence="1">
    <location>
        <begin position="127"/>
        <end position="146"/>
    </location>
</feature>
<feature type="transmembrane region" description="Helical" evidence="1">
    <location>
        <begin position="214"/>
        <end position="232"/>
    </location>
</feature>